<gene>
    <name evidence="3" type="ORF">BSL82_08555</name>
</gene>
<dbReference type="Pfam" id="PF04909">
    <property type="entry name" value="Amidohydro_2"/>
    <property type="match status" value="1"/>
</dbReference>
<dbReference type="PANTHER" id="PTHR21240">
    <property type="entry name" value="2-AMINO-3-CARBOXYLMUCONATE-6-SEMIALDEHYDE DECARBOXYLASE"/>
    <property type="match status" value="1"/>
</dbReference>
<dbReference type="Gene3D" id="3.20.20.140">
    <property type="entry name" value="Metal-dependent hydrolases"/>
    <property type="match status" value="1"/>
</dbReference>
<dbReference type="Proteomes" id="UP000182063">
    <property type="component" value="Chromosome"/>
</dbReference>
<dbReference type="InterPro" id="IPR006680">
    <property type="entry name" value="Amidohydro-rel"/>
</dbReference>
<dbReference type="OrthoDB" id="9799024at2"/>
<dbReference type="GO" id="GO:0019748">
    <property type="term" value="P:secondary metabolic process"/>
    <property type="evidence" value="ECO:0007669"/>
    <property type="project" value="TreeGrafter"/>
</dbReference>
<protein>
    <submittedName>
        <fullName evidence="3">Amidohydrolase</fullName>
    </submittedName>
</protein>
<keyword evidence="4" id="KW-1185">Reference proteome</keyword>
<sequence>MATILERSGIAPSEPVEVNSENMWRLETPGGSENWNKSPYAKSDDKYFMISCDTHLSPPAKLFHERMDSKFHSRLARVEVDGDGVKWMVGLENGRREKIYEAPMEGEDKYRSVAGGSRSNTATPGIVDDTAIRLRIADQLADGVDGELIFPNGAGQFVFGTTDPEFCLALSRCYNDWAWELCGPYKDFCNPAATIPTIDVANAVSEIERVAKMGYRVLTLPCKPVFGPSDPSHTNYNHKDYDPMWAAIQDADLAFTFHVSTGRDPRTSRGAGGAVINYVIHSLLPTVEPMANICASGVLDRFPKLRFALIEAGIGWVAWALDAMDEAYLKHHFWTRPKLKHGLPSDYYRASGASTFSEDRSGLALVEDFNLVQNALWANDYPHHEGTWPHSAQAIERQMGHLKEETRAKLLGLNAARILKFDIPQKYRA</sequence>
<evidence type="ECO:0000313" key="3">
    <source>
        <dbReference type="EMBL" id="API59356.1"/>
    </source>
</evidence>
<dbReference type="AlphaFoldDB" id="A0A1L3ZUL9"/>
<name>A0A1L3ZUL9_9SPHN</name>
<dbReference type="GO" id="GO:0016831">
    <property type="term" value="F:carboxy-lyase activity"/>
    <property type="evidence" value="ECO:0007669"/>
    <property type="project" value="InterPro"/>
</dbReference>
<dbReference type="EMBL" id="CP018221">
    <property type="protein sequence ID" value="API59356.1"/>
    <property type="molecule type" value="Genomic_DNA"/>
</dbReference>
<proteinExistence type="predicted"/>
<dbReference type="InterPro" id="IPR032466">
    <property type="entry name" value="Metal_Hydrolase"/>
</dbReference>
<feature type="domain" description="Amidohydrolase-related" evidence="2">
    <location>
        <begin position="122"/>
        <end position="421"/>
    </location>
</feature>
<reference evidence="4" key="1">
    <citation type="submission" date="2016-11" db="EMBL/GenBank/DDBJ databases">
        <title>Complete Genome Sequence of alachlor-degrading Sphingomonas sp. strain JJ-A5.</title>
        <authorList>
            <person name="Lee H."/>
            <person name="Ka J.-O."/>
        </authorList>
    </citation>
    <scope>NUCLEOTIDE SEQUENCE [LARGE SCALE GENOMIC DNA]</scope>
    <source>
        <strain evidence="4">JJ-A5</strain>
    </source>
</reference>
<keyword evidence="1" id="KW-0456">Lyase</keyword>
<dbReference type="SUPFAM" id="SSF51556">
    <property type="entry name" value="Metallo-dependent hydrolases"/>
    <property type="match status" value="1"/>
</dbReference>
<dbReference type="KEGG" id="sphj:BSL82_08555"/>
<evidence type="ECO:0000313" key="4">
    <source>
        <dbReference type="Proteomes" id="UP000182063"/>
    </source>
</evidence>
<dbReference type="GO" id="GO:0005737">
    <property type="term" value="C:cytoplasm"/>
    <property type="evidence" value="ECO:0007669"/>
    <property type="project" value="TreeGrafter"/>
</dbReference>
<dbReference type="InterPro" id="IPR032465">
    <property type="entry name" value="ACMSD"/>
</dbReference>
<evidence type="ECO:0000256" key="1">
    <source>
        <dbReference type="ARBA" id="ARBA00023239"/>
    </source>
</evidence>
<keyword evidence="3" id="KW-0378">Hydrolase</keyword>
<organism evidence="3 4">
    <name type="scientific">Tardibacter chloracetimidivorans</name>
    <dbReference type="NCBI Taxonomy" id="1921510"/>
    <lineage>
        <taxon>Bacteria</taxon>
        <taxon>Pseudomonadati</taxon>
        <taxon>Pseudomonadota</taxon>
        <taxon>Alphaproteobacteria</taxon>
        <taxon>Sphingomonadales</taxon>
        <taxon>Sphingomonadaceae</taxon>
        <taxon>Tardibacter</taxon>
    </lineage>
</organism>
<accession>A0A1L3ZUL9</accession>
<dbReference type="PANTHER" id="PTHR21240:SF28">
    <property type="entry name" value="ISO-OROTATE DECARBOXYLASE (EUROFUNG)"/>
    <property type="match status" value="1"/>
</dbReference>
<evidence type="ECO:0000259" key="2">
    <source>
        <dbReference type="Pfam" id="PF04909"/>
    </source>
</evidence>
<dbReference type="GO" id="GO:0016787">
    <property type="term" value="F:hydrolase activity"/>
    <property type="evidence" value="ECO:0007669"/>
    <property type="project" value="UniProtKB-KW"/>
</dbReference>
<dbReference type="STRING" id="1921510.BSL82_08555"/>